<feature type="compositionally biased region" description="Polar residues" evidence="9">
    <location>
        <begin position="60"/>
        <end position="76"/>
    </location>
</feature>
<sequence length="532" mass="58511">MTEDKRKKIITGCIIAGMVVLIIVLTTVILKVKKTKVGTADKTDPAEYSSSDITSKETESVTVPQEQPTEYSSSDITSKETESITVPQEQPTTPAGNDKITNTVNYSVILKKNNSWSDGTNEFFQYECIVTNNTGYDITSWKFEGNIGNVASIESSWNGNFAYKDGMLVITPLDWNGNIKAGQTVSTCGVIIKGSNLKESVEYGSSCNNNYNNNTSASTETQYELPELENGTPLANHGKLSVNGVNLVDSKGQKFQLKGVSTHGIQWFPQYVNKDTFKDLRDNWGANVIRLAMYSAEGGYCNGNTAEFDKIIDRGVQACSELGMYVIIDWHILSDSNPNTNKEQAKQFFAKMSKQYADCNNVIYEICNEPNGGVSWSEIKKYADEVIPVIRQYSKDAIIICGTPTWSQDVDLVASDPLQDGHNVMYAVHFYAATHKDDLRNKVINAIKAGTPVFVSEFSICDASGNGGIDYDSAGKWKELINNYNLSFAGWSLCNKGETSALIKSGVSRLSGFTTSDLSETGIWLRNFISGK</sequence>
<dbReference type="PANTHER" id="PTHR34142">
    <property type="entry name" value="ENDO-BETA-1,4-GLUCANASE A"/>
    <property type="match status" value="1"/>
</dbReference>
<dbReference type="PANTHER" id="PTHR34142:SF1">
    <property type="entry name" value="GLYCOSIDE HYDROLASE FAMILY 5 DOMAIN-CONTAINING PROTEIN"/>
    <property type="match status" value="1"/>
</dbReference>
<dbReference type="GO" id="GO:0030245">
    <property type="term" value="P:cellulose catabolic process"/>
    <property type="evidence" value="ECO:0007669"/>
    <property type="project" value="UniProtKB-KW"/>
</dbReference>
<dbReference type="Pfam" id="PF00150">
    <property type="entry name" value="Cellulase"/>
    <property type="match status" value="1"/>
</dbReference>
<evidence type="ECO:0000256" key="3">
    <source>
        <dbReference type="ARBA" id="ARBA00022801"/>
    </source>
</evidence>
<dbReference type="Gene3D" id="2.60.40.290">
    <property type="match status" value="1"/>
</dbReference>
<dbReference type="SUPFAM" id="SSF49384">
    <property type="entry name" value="Carbohydrate-binding domain"/>
    <property type="match status" value="1"/>
</dbReference>
<evidence type="ECO:0000256" key="5">
    <source>
        <dbReference type="ARBA" id="ARBA00023277"/>
    </source>
</evidence>
<dbReference type="InterPro" id="IPR001919">
    <property type="entry name" value="CBD2"/>
</dbReference>
<dbReference type="PROSITE" id="PS00659">
    <property type="entry name" value="GLYCOSYL_HYDROL_F5"/>
    <property type="match status" value="1"/>
</dbReference>
<keyword evidence="3 8" id="KW-0378">Hydrolase</keyword>
<name>D4S0I1_9FIRM</name>
<dbReference type="InterPro" id="IPR008965">
    <property type="entry name" value="CBM2/CBM3_carb-bd_dom_sf"/>
</dbReference>
<evidence type="ECO:0000256" key="8">
    <source>
        <dbReference type="RuleBase" id="RU361153"/>
    </source>
</evidence>
<keyword evidence="13" id="KW-1185">Reference proteome</keyword>
<comment type="similarity">
    <text evidence="8">Belongs to the glycosyl hydrolase 5 (cellulase A) family.</text>
</comment>
<dbReference type="HOGENOM" id="CLU_012932_2_0_9"/>
<keyword evidence="4 8" id="KW-0136">Cellulose degradation</keyword>
<feature type="transmembrane region" description="Helical" evidence="10">
    <location>
        <begin position="9"/>
        <end position="30"/>
    </location>
</feature>
<feature type="region of interest" description="Disordered" evidence="9">
    <location>
        <begin position="41"/>
        <end position="99"/>
    </location>
</feature>
<dbReference type="STRING" id="45851.BHV86_09760"/>
<dbReference type="InterPro" id="IPR001547">
    <property type="entry name" value="Glyco_hydro_5"/>
</dbReference>
<dbReference type="InterPro" id="IPR018087">
    <property type="entry name" value="Glyco_hydro_5_CS"/>
</dbReference>
<keyword evidence="2" id="KW-0732">Signal</keyword>
<dbReference type="SUPFAM" id="SSF51445">
    <property type="entry name" value="(Trans)glycosidases"/>
    <property type="match status" value="1"/>
</dbReference>
<dbReference type="AlphaFoldDB" id="D4S0I1"/>
<dbReference type="GO" id="GO:0008810">
    <property type="term" value="F:cellulase activity"/>
    <property type="evidence" value="ECO:0007669"/>
    <property type="project" value="UniProtKB-EC"/>
</dbReference>
<protein>
    <recommendedName>
        <fullName evidence="8">Endoglucanase</fullName>
        <ecNumber evidence="8">3.2.1.4</ecNumber>
    </recommendedName>
</protein>
<evidence type="ECO:0000256" key="2">
    <source>
        <dbReference type="ARBA" id="ARBA00022729"/>
    </source>
</evidence>
<dbReference type="Proteomes" id="UP000006238">
    <property type="component" value="Unassembled WGS sequence"/>
</dbReference>
<feature type="compositionally biased region" description="Polar residues" evidence="9">
    <location>
        <begin position="83"/>
        <end position="99"/>
    </location>
</feature>
<dbReference type="InterPro" id="IPR012291">
    <property type="entry name" value="CBM2_carb-bd_dom_sf"/>
</dbReference>
<keyword evidence="10" id="KW-0812">Transmembrane</keyword>
<dbReference type="GeneID" id="98918174"/>
<dbReference type="Gene3D" id="3.20.20.80">
    <property type="entry name" value="Glycosidases"/>
    <property type="match status" value="1"/>
</dbReference>
<evidence type="ECO:0000313" key="12">
    <source>
        <dbReference type="EMBL" id="EFF68329.1"/>
    </source>
</evidence>
<evidence type="ECO:0000256" key="10">
    <source>
        <dbReference type="SAM" id="Phobius"/>
    </source>
</evidence>
<evidence type="ECO:0000256" key="9">
    <source>
        <dbReference type="SAM" id="MobiDB-lite"/>
    </source>
</evidence>
<gene>
    <name evidence="12" type="ORF">BUTYVIB_01600</name>
</gene>
<dbReference type="Pfam" id="PF00553">
    <property type="entry name" value="CBM_2"/>
    <property type="match status" value="1"/>
</dbReference>
<evidence type="ECO:0000256" key="1">
    <source>
        <dbReference type="ARBA" id="ARBA00000966"/>
    </source>
</evidence>
<feature type="domain" description="CBM2" evidence="11">
    <location>
        <begin position="91"/>
        <end position="210"/>
    </location>
</feature>
<evidence type="ECO:0000259" key="11">
    <source>
        <dbReference type="PROSITE" id="PS51173"/>
    </source>
</evidence>
<dbReference type="PROSITE" id="PS51173">
    <property type="entry name" value="CBM2"/>
    <property type="match status" value="1"/>
</dbReference>
<dbReference type="SMART" id="SM00637">
    <property type="entry name" value="CBD_II"/>
    <property type="match status" value="1"/>
</dbReference>
<proteinExistence type="inferred from homology"/>
<keyword evidence="7 8" id="KW-0624">Polysaccharide degradation</keyword>
<organism evidence="12 13">
    <name type="scientific">Eshraghiella crossota DSM 2876</name>
    <dbReference type="NCBI Taxonomy" id="511680"/>
    <lineage>
        <taxon>Bacteria</taxon>
        <taxon>Bacillati</taxon>
        <taxon>Bacillota</taxon>
        <taxon>Clostridia</taxon>
        <taxon>Lachnospirales</taxon>
        <taxon>Lachnospiraceae</taxon>
        <taxon>Eshraghiella</taxon>
    </lineage>
</organism>
<dbReference type="GO" id="GO:0030247">
    <property type="term" value="F:polysaccharide binding"/>
    <property type="evidence" value="ECO:0007669"/>
    <property type="project" value="UniProtKB-UniRule"/>
</dbReference>
<accession>D4S0I1</accession>
<evidence type="ECO:0000256" key="6">
    <source>
        <dbReference type="ARBA" id="ARBA00023295"/>
    </source>
</evidence>
<dbReference type="EC" id="3.2.1.4" evidence="8"/>
<evidence type="ECO:0000256" key="7">
    <source>
        <dbReference type="ARBA" id="ARBA00023326"/>
    </source>
</evidence>
<dbReference type="eggNOG" id="COG2730">
    <property type="taxonomic scope" value="Bacteria"/>
</dbReference>
<keyword evidence="5 8" id="KW-0119">Carbohydrate metabolism</keyword>
<comment type="catalytic activity">
    <reaction evidence="1 8">
        <text>Endohydrolysis of (1-&gt;4)-beta-D-glucosidic linkages in cellulose, lichenin and cereal beta-D-glucans.</text>
        <dbReference type="EC" id="3.2.1.4"/>
    </reaction>
</comment>
<dbReference type="EMBL" id="ABWN01000030">
    <property type="protein sequence ID" value="EFF68329.1"/>
    <property type="molecule type" value="Genomic_DNA"/>
</dbReference>
<reference evidence="12 13" key="1">
    <citation type="submission" date="2010-02" db="EMBL/GenBank/DDBJ databases">
        <authorList>
            <person name="Weinstock G."/>
            <person name="Sodergren E."/>
            <person name="Clifton S."/>
            <person name="Fulton L."/>
            <person name="Fulton B."/>
            <person name="Courtney L."/>
            <person name="Fronick C."/>
            <person name="Harrison M."/>
            <person name="Strong C."/>
            <person name="Farmer C."/>
            <person name="Delahaunty K."/>
            <person name="Markovic C."/>
            <person name="Hall O."/>
            <person name="Minx P."/>
            <person name="Tomlinson C."/>
            <person name="Mitreva M."/>
            <person name="Nelson J."/>
            <person name="Hou S."/>
            <person name="Wollam A."/>
            <person name="Pepin K.H."/>
            <person name="Johnson M."/>
            <person name="Bhonagiri V."/>
            <person name="Zhang X."/>
            <person name="Suruliraj S."/>
            <person name="Warren W."/>
            <person name="Chinwalla A."/>
            <person name="Mardis E.R."/>
            <person name="Wilson R.K."/>
        </authorList>
    </citation>
    <scope>NUCLEOTIDE SEQUENCE [LARGE SCALE GENOMIC DNA]</scope>
    <source>
        <strain evidence="12 13">DSM 2876</strain>
    </source>
</reference>
<keyword evidence="6 8" id="KW-0326">Glycosidase</keyword>
<keyword evidence="10" id="KW-0472">Membrane</keyword>
<evidence type="ECO:0000256" key="4">
    <source>
        <dbReference type="ARBA" id="ARBA00023001"/>
    </source>
</evidence>
<dbReference type="InterPro" id="IPR017853">
    <property type="entry name" value="GH"/>
</dbReference>
<evidence type="ECO:0000313" key="13">
    <source>
        <dbReference type="Proteomes" id="UP000006238"/>
    </source>
</evidence>
<comment type="caution">
    <text evidence="12">The sequence shown here is derived from an EMBL/GenBank/DDBJ whole genome shotgun (WGS) entry which is preliminary data.</text>
</comment>
<keyword evidence="10" id="KW-1133">Transmembrane helix</keyword>
<dbReference type="RefSeq" id="WP_005603286.1">
    <property type="nucleotide sequence ID" value="NZ_GG663524.1"/>
</dbReference>